<dbReference type="PROSITE" id="PS50235">
    <property type="entry name" value="USP_3"/>
    <property type="match status" value="1"/>
</dbReference>
<keyword evidence="7" id="KW-0175">Coiled coil</keyword>
<evidence type="ECO:0000256" key="8">
    <source>
        <dbReference type="SAM" id="MobiDB-lite"/>
    </source>
</evidence>
<feature type="coiled-coil region" evidence="7">
    <location>
        <begin position="306"/>
        <end position="392"/>
    </location>
</feature>
<evidence type="ECO:0000256" key="2">
    <source>
        <dbReference type="ARBA" id="ARBA00012759"/>
    </source>
</evidence>
<evidence type="ECO:0000256" key="4">
    <source>
        <dbReference type="ARBA" id="ARBA00022786"/>
    </source>
</evidence>
<keyword evidence="3" id="KW-0645">Protease</keyword>
<comment type="catalytic activity">
    <reaction evidence="1">
        <text>Thiol-dependent hydrolysis of ester, thioester, amide, peptide and isopeptide bonds formed by the C-terminal Gly of ubiquitin (a 76-residue protein attached to proteins as an intracellular targeting signal).</text>
        <dbReference type="EC" id="3.4.19.12"/>
    </reaction>
</comment>
<feature type="compositionally biased region" description="Pro residues" evidence="8">
    <location>
        <begin position="49"/>
        <end position="68"/>
    </location>
</feature>
<name>A0A8S1RCK5_9CILI</name>
<keyword evidence="5" id="KW-0378">Hydrolase</keyword>
<dbReference type="PANTHER" id="PTHR43982:SF1">
    <property type="entry name" value="UBIQUITIN CARBOXYL-TERMINAL HYDROLASE 14"/>
    <property type="match status" value="1"/>
</dbReference>
<dbReference type="GO" id="GO:0043161">
    <property type="term" value="P:proteasome-mediated ubiquitin-dependent protein catabolic process"/>
    <property type="evidence" value="ECO:0007669"/>
    <property type="project" value="InterPro"/>
</dbReference>
<organism evidence="10 11">
    <name type="scientific">Paramecium sonneborni</name>
    <dbReference type="NCBI Taxonomy" id="65129"/>
    <lineage>
        <taxon>Eukaryota</taxon>
        <taxon>Sar</taxon>
        <taxon>Alveolata</taxon>
        <taxon>Ciliophora</taxon>
        <taxon>Intramacronucleata</taxon>
        <taxon>Oligohymenophorea</taxon>
        <taxon>Peniculida</taxon>
        <taxon>Parameciidae</taxon>
        <taxon>Paramecium</taxon>
    </lineage>
</organism>
<dbReference type="Proteomes" id="UP000692954">
    <property type="component" value="Unassembled WGS sequence"/>
</dbReference>
<evidence type="ECO:0000259" key="9">
    <source>
        <dbReference type="PROSITE" id="PS50235"/>
    </source>
</evidence>
<feature type="region of interest" description="Disordered" evidence="8">
    <location>
        <begin position="41"/>
        <end position="71"/>
    </location>
</feature>
<reference evidence="10" key="1">
    <citation type="submission" date="2021-01" db="EMBL/GenBank/DDBJ databases">
        <authorList>
            <consortium name="Genoscope - CEA"/>
            <person name="William W."/>
        </authorList>
    </citation>
    <scope>NUCLEOTIDE SEQUENCE</scope>
</reference>
<dbReference type="InterPro" id="IPR028889">
    <property type="entry name" value="USP"/>
</dbReference>
<gene>
    <name evidence="10" type="ORF">PSON_ATCC_30995.1.T1560035</name>
</gene>
<keyword evidence="6" id="KW-0788">Thiol protease</keyword>
<comment type="caution">
    <text evidence="10">The sequence shown here is derived from an EMBL/GenBank/DDBJ whole genome shotgun (WGS) entry which is preliminary data.</text>
</comment>
<dbReference type="OrthoDB" id="2420415at2759"/>
<evidence type="ECO:0000256" key="5">
    <source>
        <dbReference type="ARBA" id="ARBA00022801"/>
    </source>
</evidence>
<evidence type="ECO:0000256" key="1">
    <source>
        <dbReference type="ARBA" id="ARBA00000707"/>
    </source>
</evidence>
<evidence type="ECO:0000313" key="10">
    <source>
        <dbReference type="EMBL" id="CAD8125074.1"/>
    </source>
</evidence>
<dbReference type="Pfam" id="PF00443">
    <property type="entry name" value="UCH"/>
    <property type="match status" value="1"/>
</dbReference>
<keyword evidence="4" id="KW-0833">Ubl conjugation pathway</keyword>
<dbReference type="GO" id="GO:0016579">
    <property type="term" value="P:protein deubiquitination"/>
    <property type="evidence" value="ECO:0007669"/>
    <property type="project" value="InterPro"/>
</dbReference>
<protein>
    <recommendedName>
        <fullName evidence="2">ubiquitinyl hydrolase 1</fullName>
        <ecNumber evidence="2">3.4.19.12</ecNumber>
    </recommendedName>
</protein>
<keyword evidence="11" id="KW-1185">Reference proteome</keyword>
<dbReference type="GO" id="GO:0061136">
    <property type="term" value="P:regulation of proteasomal protein catabolic process"/>
    <property type="evidence" value="ECO:0007669"/>
    <property type="project" value="TreeGrafter"/>
</dbReference>
<dbReference type="GO" id="GO:0004843">
    <property type="term" value="F:cysteine-type deubiquitinase activity"/>
    <property type="evidence" value="ECO:0007669"/>
    <property type="project" value="UniProtKB-EC"/>
</dbReference>
<evidence type="ECO:0000256" key="7">
    <source>
        <dbReference type="SAM" id="Coils"/>
    </source>
</evidence>
<dbReference type="GO" id="GO:0070628">
    <property type="term" value="F:proteasome binding"/>
    <property type="evidence" value="ECO:0007669"/>
    <property type="project" value="TreeGrafter"/>
</dbReference>
<feature type="domain" description="USP" evidence="9">
    <location>
        <begin position="99"/>
        <end position="458"/>
    </location>
</feature>
<dbReference type="EC" id="3.4.19.12" evidence="2"/>
<sequence length="519" mass="61282">MSEIPDHILTLYKEMGFGEFHIRQCWVISNCNDGQQFQANLFGENHNSQPPPQPQHKIPQPPSLPPPQQQGENQQQFFARLFGSIPYFKAQLRKKDQIVGIQNIGNTCTINSMLQLFHSIPQIYNLLIECDNTSTNCYGKFVYEIQTLFTELTASNLEYIYPKTAVKSLSFGSDDKEYIGVQQDIVEIFNLILTKFDQCIRRLHQKHLMESIKYKVELFGHQELNQLFQIIFVNETGKNEYHAYLNATLKHQNTTKFLLSEFKNKIIHLPKFLRISVNRIQFQKNNSFKSKEIFLIDEDLNLDMCLKNNQNQNQQEVDKLQNTVNQLQNEINKQAKRLDSLRYVINLYEKENIFIDLINILKIKQKQLEQQLLQLESKCSQQKQKINNLQNQNRYQYKIHSIVIHFGSAYEGHNYIYIYNFHFGKWMIFNDNTVQFVNKQEVEKDSKINAQVVIYVDSQVIPKLIEHYKYIQTVGNIIVSNPDKNLKQIEELNKIPQNILELLTEKNKRNYQSQLKQFQ</sequence>
<dbReference type="PANTHER" id="PTHR43982">
    <property type="entry name" value="UBIQUITIN CARBOXYL-TERMINAL HYDROLASE"/>
    <property type="match status" value="1"/>
</dbReference>
<dbReference type="InterPro" id="IPR044635">
    <property type="entry name" value="UBP14-like"/>
</dbReference>
<proteinExistence type="predicted"/>
<evidence type="ECO:0000256" key="6">
    <source>
        <dbReference type="ARBA" id="ARBA00022807"/>
    </source>
</evidence>
<evidence type="ECO:0000256" key="3">
    <source>
        <dbReference type="ARBA" id="ARBA00022670"/>
    </source>
</evidence>
<dbReference type="InterPro" id="IPR001394">
    <property type="entry name" value="Peptidase_C19_UCH"/>
</dbReference>
<evidence type="ECO:0000313" key="11">
    <source>
        <dbReference type="Proteomes" id="UP000692954"/>
    </source>
</evidence>
<dbReference type="AlphaFoldDB" id="A0A8S1RCK5"/>
<accession>A0A8S1RCK5</accession>
<dbReference type="EMBL" id="CAJJDN010000156">
    <property type="protein sequence ID" value="CAD8125074.1"/>
    <property type="molecule type" value="Genomic_DNA"/>
</dbReference>